<dbReference type="Proteomes" id="UP000578000">
    <property type="component" value="Unassembled WGS sequence"/>
</dbReference>
<protein>
    <recommendedName>
        <fullName evidence="4">Glycosyltransferase RgtA/B/C/D-like domain-containing protein</fullName>
    </recommendedName>
</protein>
<evidence type="ECO:0000313" key="2">
    <source>
        <dbReference type="EMBL" id="MBB6457155.1"/>
    </source>
</evidence>
<feature type="transmembrane region" description="Helical" evidence="1">
    <location>
        <begin position="303"/>
        <end position="321"/>
    </location>
</feature>
<reference evidence="2 3" key="1">
    <citation type="submission" date="2020-08" db="EMBL/GenBank/DDBJ databases">
        <title>Genomic Encyclopedia of Type Strains, Phase IV (KMG-IV): sequencing the most valuable type-strain genomes for metagenomic binning, comparative biology and taxonomic classification.</title>
        <authorList>
            <person name="Goeker M."/>
        </authorList>
    </citation>
    <scope>NUCLEOTIDE SEQUENCE [LARGE SCALE GENOMIC DNA]</scope>
    <source>
        <strain evidence="2 3">DSM 4491</strain>
    </source>
</reference>
<feature type="transmembrane region" description="Helical" evidence="1">
    <location>
        <begin position="117"/>
        <end position="134"/>
    </location>
</feature>
<sequence>MERNVTILTVLYFLLLCIFYRFHYYVPDFDLYSGFQHNFGHFSKDGFSTLFVKISSRIAHYPASPFIIASMLFMASGFFAVNFLAFRYIGTNIRSVLVCIFISSCGIWYYLSGKVYYDFPFTVFSFSIVIYILLKVYFSETDKSALVYLFGMACGFMLSWKPYNIFILSGLFSFLVCDEKLKTRFLNSLLNPLRLLTAVFLFALGYALGNYSFFYSVEKTVLGISAYPAQSDFMTFLFERDGKIWDHVNSLGYTFSNINILSLFIVIIIIPLVTKRYLCLVLNSINFSLFYIYISYFSPGYPWHGFCYSLSVLLGLISACQKNESLGAMREKVLTCLLAGSAAVQVVVTFLYYVPQQAYWIEQDDQTYNTLRQKSFEIYENVQNVAGKLQGSISVSCDFNRFITYENEGKNKLIPAYQSDNPQAWEKLEREKFGSGDAVYRIRIVPSGMLYMGNIYSIDMSGYSQISQTAYSGYSIYIYKKI</sequence>
<feature type="transmembrane region" description="Helical" evidence="1">
    <location>
        <begin position="146"/>
        <end position="175"/>
    </location>
</feature>
<keyword evidence="1" id="KW-0472">Membrane</keyword>
<feature type="transmembrane region" description="Helical" evidence="1">
    <location>
        <begin position="221"/>
        <end position="238"/>
    </location>
</feature>
<keyword evidence="3" id="KW-1185">Reference proteome</keyword>
<feature type="transmembrane region" description="Helical" evidence="1">
    <location>
        <begin position="333"/>
        <end position="354"/>
    </location>
</feature>
<name>A0A841QFK3_9PROT</name>
<keyword evidence="1" id="KW-0812">Transmembrane</keyword>
<evidence type="ECO:0008006" key="4">
    <source>
        <dbReference type="Google" id="ProtNLM"/>
    </source>
</evidence>
<feature type="transmembrane region" description="Helical" evidence="1">
    <location>
        <begin position="277"/>
        <end position="297"/>
    </location>
</feature>
<organism evidence="2 3">
    <name type="scientific">Acetobacter lovaniensis</name>
    <dbReference type="NCBI Taxonomy" id="104100"/>
    <lineage>
        <taxon>Bacteria</taxon>
        <taxon>Pseudomonadati</taxon>
        <taxon>Pseudomonadota</taxon>
        <taxon>Alphaproteobacteria</taxon>
        <taxon>Acetobacterales</taxon>
        <taxon>Acetobacteraceae</taxon>
        <taxon>Acetobacter</taxon>
    </lineage>
</organism>
<feature type="transmembrane region" description="Helical" evidence="1">
    <location>
        <begin position="93"/>
        <end position="111"/>
    </location>
</feature>
<dbReference type="RefSeq" id="WP_166113521.1">
    <property type="nucleotide sequence ID" value="NZ_BAABDB010000007.1"/>
</dbReference>
<feature type="transmembrane region" description="Helical" evidence="1">
    <location>
        <begin position="7"/>
        <end position="26"/>
    </location>
</feature>
<accession>A0A841QFK3</accession>
<evidence type="ECO:0000313" key="3">
    <source>
        <dbReference type="Proteomes" id="UP000578000"/>
    </source>
</evidence>
<feature type="transmembrane region" description="Helical" evidence="1">
    <location>
        <begin position="250"/>
        <end position="270"/>
    </location>
</feature>
<comment type="caution">
    <text evidence="2">The sequence shown here is derived from an EMBL/GenBank/DDBJ whole genome shotgun (WGS) entry which is preliminary data.</text>
</comment>
<dbReference type="AlphaFoldDB" id="A0A841QFK3"/>
<evidence type="ECO:0000256" key="1">
    <source>
        <dbReference type="SAM" id="Phobius"/>
    </source>
</evidence>
<keyword evidence="1" id="KW-1133">Transmembrane helix</keyword>
<gene>
    <name evidence="2" type="ORF">HNR55_001743</name>
</gene>
<dbReference type="EMBL" id="JACHIE010000006">
    <property type="protein sequence ID" value="MBB6457155.1"/>
    <property type="molecule type" value="Genomic_DNA"/>
</dbReference>
<feature type="transmembrane region" description="Helical" evidence="1">
    <location>
        <begin position="66"/>
        <end position="86"/>
    </location>
</feature>
<proteinExistence type="predicted"/>
<feature type="transmembrane region" description="Helical" evidence="1">
    <location>
        <begin position="195"/>
        <end position="214"/>
    </location>
</feature>